<dbReference type="EMBL" id="QNUL01000010">
    <property type="protein sequence ID" value="REA60702.1"/>
    <property type="molecule type" value="Genomic_DNA"/>
</dbReference>
<dbReference type="GO" id="GO:0016787">
    <property type="term" value="F:hydrolase activity"/>
    <property type="evidence" value="ECO:0007669"/>
    <property type="project" value="UniProtKB-KW"/>
</dbReference>
<feature type="domain" description="PIN" evidence="8">
    <location>
        <begin position="11"/>
        <end position="142"/>
    </location>
</feature>
<proteinExistence type="inferred from homology"/>
<keyword evidence="4" id="KW-0479">Metal-binding</keyword>
<keyword evidence="5" id="KW-0378">Hydrolase</keyword>
<keyword evidence="6" id="KW-0460">Magnesium</keyword>
<dbReference type="GO" id="GO:0046872">
    <property type="term" value="F:metal ion binding"/>
    <property type="evidence" value="ECO:0007669"/>
    <property type="project" value="UniProtKB-KW"/>
</dbReference>
<evidence type="ECO:0000313" key="10">
    <source>
        <dbReference type="Proteomes" id="UP000256373"/>
    </source>
</evidence>
<comment type="similarity">
    <text evidence="7">Belongs to the PINc/VapC protein family.</text>
</comment>
<keyword evidence="2" id="KW-1277">Toxin-antitoxin system</keyword>
<dbReference type="PANTHER" id="PTHR33653">
    <property type="entry name" value="RIBONUCLEASE VAPC2"/>
    <property type="match status" value="1"/>
</dbReference>
<dbReference type="Pfam" id="PF01850">
    <property type="entry name" value="PIN"/>
    <property type="match status" value="1"/>
</dbReference>
<dbReference type="GO" id="GO:0004518">
    <property type="term" value="F:nuclease activity"/>
    <property type="evidence" value="ECO:0007669"/>
    <property type="project" value="UniProtKB-KW"/>
</dbReference>
<comment type="caution">
    <text evidence="9">The sequence shown here is derived from an EMBL/GenBank/DDBJ whole genome shotgun (WGS) entry which is preliminary data.</text>
</comment>
<comment type="cofactor">
    <cofactor evidence="1">
        <name>Mg(2+)</name>
        <dbReference type="ChEBI" id="CHEBI:18420"/>
    </cofactor>
</comment>
<evidence type="ECO:0000256" key="2">
    <source>
        <dbReference type="ARBA" id="ARBA00022649"/>
    </source>
</evidence>
<dbReference type="InterPro" id="IPR050556">
    <property type="entry name" value="Type_II_TA_system_RNase"/>
</dbReference>
<dbReference type="InterPro" id="IPR002716">
    <property type="entry name" value="PIN_dom"/>
</dbReference>
<dbReference type="CDD" id="cd09881">
    <property type="entry name" value="PIN_VapC4-5_FitB-like"/>
    <property type="match status" value="1"/>
</dbReference>
<evidence type="ECO:0000256" key="6">
    <source>
        <dbReference type="ARBA" id="ARBA00022842"/>
    </source>
</evidence>
<dbReference type="Proteomes" id="UP000256373">
    <property type="component" value="Unassembled WGS sequence"/>
</dbReference>
<dbReference type="PANTHER" id="PTHR33653:SF1">
    <property type="entry name" value="RIBONUCLEASE VAPC2"/>
    <property type="match status" value="1"/>
</dbReference>
<dbReference type="InterPro" id="IPR029060">
    <property type="entry name" value="PIN-like_dom_sf"/>
</dbReference>
<evidence type="ECO:0000256" key="3">
    <source>
        <dbReference type="ARBA" id="ARBA00022722"/>
    </source>
</evidence>
<organism evidence="9 10">
    <name type="scientific">Dyadobacter luteus</name>
    <dbReference type="NCBI Taxonomy" id="2259619"/>
    <lineage>
        <taxon>Bacteria</taxon>
        <taxon>Pseudomonadati</taxon>
        <taxon>Bacteroidota</taxon>
        <taxon>Cytophagia</taxon>
        <taxon>Cytophagales</taxon>
        <taxon>Spirosomataceae</taxon>
        <taxon>Dyadobacter</taxon>
    </lineage>
</organism>
<accession>A0A3D8YDS3</accession>
<keyword evidence="10" id="KW-1185">Reference proteome</keyword>
<dbReference type="Gene3D" id="3.40.50.1010">
    <property type="entry name" value="5'-nuclease"/>
    <property type="match status" value="1"/>
</dbReference>
<evidence type="ECO:0000256" key="1">
    <source>
        <dbReference type="ARBA" id="ARBA00001946"/>
    </source>
</evidence>
<evidence type="ECO:0000259" key="8">
    <source>
        <dbReference type="Pfam" id="PF01850"/>
    </source>
</evidence>
<evidence type="ECO:0000313" key="9">
    <source>
        <dbReference type="EMBL" id="REA60702.1"/>
    </source>
</evidence>
<name>A0A3D8YDS3_9BACT</name>
<evidence type="ECO:0000256" key="5">
    <source>
        <dbReference type="ARBA" id="ARBA00022801"/>
    </source>
</evidence>
<keyword evidence="3" id="KW-0540">Nuclease</keyword>
<protein>
    <submittedName>
        <fullName evidence="9">Nucleotide-binding protein</fullName>
    </submittedName>
</protein>
<evidence type="ECO:0000256" key="7">
    <source>
        <dbReference type="ARBA" id="ARBA00038093"/>
    </source>
</evidence>
<sequence length="159" mass="18035">MTDFTANKVNYFLDTNVLIAYIRQESVIHSIQRKYNLEGFGNRMYTSSVCIGELKSIGIQNNWGEKKIAAIEGIKEFVVVLENLDSKVVDRYAEIDAFSQGRLPEKPLNESARNMGKNDLWIAATASILDAILITTDNDFQHLHPLFLQVAHFELKSNI</sequence>
<dbReference type="AlphaFoldDB" id="A0A3D8YDS3"/>
<reference evidence="9 10" key="1">
    <citation type="submission" date="2018-07" db="EMBL/GenBank/DDBJ databases">
        <title>Dyadobacter roseus sp. nov., isolated from rose rhizosphere soil.</title>
        <authorList>
            <person name="Chen L."/>
        </authorList>
    </citation>
    <scope>NUCLEOTIDE SEQUENCE [LARGE SCALE GENOMIC DNA]</scope>
    <source>
        <strain evidence="9 10">RS19</strain>
    </source>
</reference>
<evidence type="ECO:0000256" key="4">
    <source>
        <dbReference type="ARBA" id="ARBA00022723"/>
    </source>
</evidence>
<dbReference type="SUPFAM" id="SSF88723">
    <property type="entry name" value="PIN domain-like"/>
    <property type="match status" value="1"/>
</dbReference>
<gene>
    <name evidence="9" type="ORF">DSL64_14295</name>
</gene>